<proteinExistence type="predicted"/>
<sequence>MKTLQSCTFEELTISSALKDRDGEGGTSKECMTSSSLSSCEAYCADYSIEFCLGRSVCLLYCLSHYAHLLQQVSVVCDGLSRHFLRDLPSVLRLTLRSDISIPY</sequence>
<evidence type="ECO:0000313" key="3">
    <source>
        <dbReference type="WBParaSite" id="TCLT_0000234801-mRNA-1"/>
    </source>
</evidence>
<accession>A0A0N5CQ48</accession>
<dbReference type="AlphaFoldDB" id="A0A0N5CQ48"/>
<gene>
    <name evidence="1" type="ORF">TCLT_LOCUS2349</name>
</gene>
<dbReference type="Proteomes" id="UP000276776">
    <property type="component" value="Unassembled WGS sequence"/>
</dbReference>
<keyword evidence="2" id="KW-1185">Reference proteome</keyword>
<name>A0A0N5CQ48_THECL</name>
<evidence type="ECO:0000313" key="1">
    <source>
        <dbReference type="EMBL" id="VDM98256.1"/>
    </source>
</evidence>
<dbReference type="EMBL" id="UYYF01000462">
    <property type="protein sequence ID" value="VDM98256.1"/>
    <property type="molecule type" value="Genomic_DNA"/>
</dbReference>
<dbReference type="WBParaSite" id="TCLT_0000234801-mRNA-1">
    <property type="protein sequence ID" value="TCLT_0000234801-mRNA-1"/>
    <property type="gene ID" value="TCLT_0000234801"/>
</dbReference>
<evidence type="ECO:0000313" key="2">
    <source>
        <dbReference type="Proteomes" id="UP000276776"/>
    </source>
</evidence>
<reference evidence="3" key="1">
    <citation type="submission" date="2017-02" db="UniProtKB">
        <authorList>
            <consortium name="WormBaseParasite"/>
        </authorList>
    </citation>
    <scope>IDENTIFICATION</scope>
</reference>
<reference evidence="1 2" key="2">
    <citation type="submission" date="2018-11" db="EMBL/GenBank/DDBJ databases">
        <authorList>
            <consortium name="Pathogen Informatics"/>
        </authorList>
    </citation>
    <scope>NUCLEOTIDE SEQUENCE [LARGE SCALE GENOMIC DNA]</scope>
</reference>
<organism evidence="3">
    <name type="scientific">Thelazia callipaeda</name>
    <name type="common">Oriental eyeworm</name>
    <name type="synonym">Parasitic nematode</name>
    <dbReference type="NCBI Taxonomy" id="103827"/>
    <lineage>
        <taxon>Eukaryota</taxon>
        <taxon>Metazoa</taxon>
        <taxon>Ecdysozoa</taxon>
        <taxon>Nematoda</taxon>
        <taxon>Chromadorea</taxon>
        <taxon>Rhabditida</taxon>
        <taxon>Spirurina</taxon>
        <taxon>Spiruromorpha</taxon>
        <taxon>Thelazioidea</taxon>
        <taxon>Thelaziidae</taxon>
        <taxon>Thelazia</taxon>
    </lineage>
</organism>
<protein>
    <submittedName>
        <fullName evidence="3">Apple domain-containing protein</fullName>
    </submittedName>
</protein>